<dbReference type="EMBL" id="VXIS01000188">
    <property type="protein sequence ID" value="KAA8898268.1"/>
    <property type="molecule type" value="Genomic_DNA"/>
</dbReference>
<sequence length="210" mass="23328">ELLGFSVYTHCASNPLRVRVRDPAQPLHIPGLLPRFPHLQAMSLARTPTPPAPAATASNPAPRRGCRRNREPRQGSFAPRYFKMAPLIVLMTGAPQPERPPPTHQLEGAAPPGQIAQRPPQRGNDQPRNRMALWSLEWITHFLETYQGIATETLSNHISSPPKADEKFDKGLILGCALAAFLLTIAVAVCRVFKREYEDEEYVSNSAVHF</sequence>
<feature type="non-terminal residue" evidence="3">
    <location>
        <position position="1"/>
    </location>
</feature>
<feature type="region of interest" description="Disordered" evidence="1">
    <location>
        <begin position="93"/>
        <end position="127"/>
    </location>
</feature>
<keyword evidence="4" id="KW-1185">Reference proteome</keyword>
<feature type="region of interest" description="Disordered" evidence="1">
    <location>
        <begin position="45"/>
        <end position="75"/>
    </location>
</feature>
<proteinExistence type="predicted"/>
<evidence type="ECO:0000313" key="4">
    <source>
        <dbReference type="Proteomes" id="UP000326924"/>
    </source>
</evidence>
<name>A0A5J5EQ77_9PEZI</name>
<dbReference type="AlphaFoldDB" id="A0A5J5EQ77"/>
<comment type="caution">
    <text evidence="3">The sequence shown here is derived from an EMBL/GenBank/DDBJ whole genome shotgun (WGS) entry which is preliminary data.</text>
</comment>
<organism evidence="3 4">
    <name type="scientific">Sphaerosporella brunnea</name>
    <dbReference type="NCBI Taxonomy" id="1250544"/>
    <lineage>
        <taxon>Eukaryota</taxon>
        <taxon>Fungi</taxon>
        <taxon>Dikarya</taxon>
        <taxon>Ascomycota</taxon>
        <taxon>Pezizomycotina</taxon>
        <taxon>Pezizomycetes</taxon>
        <taxon>Pezizales</taxon>
        <taxon>Pyronemataceae</taxon>
        <taxon>Sphaerosporella</taxon>
    </lineage>
</organism>
<dbReference type="InParanoid" id="A0A5J5EQ77"/>
<reference evidence="3 4" key="1">
    <citation type="submission" date="2019-09" db="EMBL/GenBank/DDBJ databases">
        <title>Draft genome of the ectomycorrhizal ascomycete Sphaerosporella brunnea.</title>
        <authorList>
            <consortium name="DOE Joint Genome Institute"/>
            <person name="Benucci G.M."/>
            <person name="Marozzi G."/>
            <person name="Antonielli L."/>
            <person name="Sanchez S."/>
            <person name="Marco P."/>
            <person name="Wang X."/>
            <person name="Falini L.B."/>
            <person name="Barry K."/>
            <person name="Haridas S."/>
            <person name="Lipzen A."/>
            <person name="Labutti K."/>
            <person name="Grigoriev I.V."/>
            <person name="Murat C."/>
            <person name="Martin F."/>
            <person name="Albertini E."/>
            <person name="Donnini D."/>
            <person name="Bonito G."/>
        </authorList>
    </citation>
    <scope>NUCLEOTIDE SEQUENCE [LARGE SCALE GENOMIC DNA]</scope>
    <source>
        <strain evidence="3 4">Sb_GMNB300</strain>
    </source>
</reference>
<protein>
    <submittedName>
        <fullName evidence="3">Uncharacterized protein</fullName>
    </submittedName>
</protein>
<feature type="transmembrane region" description="Helical" evidence="2">
    <location>
        <begin position="172"/>
        <end position="193"/>
    </location>
</feature>
<keyword evidence="2" id="KW-1133">Transmembrane helix</keyword>
<dbReference type="Proteomes" id="UP000326924">
    <property type="component" value="Unassembled WGS sequence"/>
</dbReference>
<accession>A0A5J5EQ77</accession>
<evidence type="ECO:0000256" key="2">
    <source>
        <dbReference type="SAM" id="Phobius"/>
    </source>
</evidence>
<feature type="compositionally biased region" description="Low complexity" evidence="1">
    <location>
        <begin position="54"/>
        <end position="63"/>
    </location>
</feature>
<gene>
    <name evidence="3" type="ORF">FN846DRAFT_991734</name>
</gene>
<evidence type="ECO:0000313" key="3">
    <source>
        <dbReference type="EMBL" id="KAA8898268.1"/>
    </source>
</evidence>
<evidence type="ECO:0000256" key="1">
    <source>
        <dbReference type="SAM" id="MobiDB-lite"/>
    </source>
</evidence>
<keyword evidence="2" id="KW-0472">Membrane</keyword>
<keyword evidence="2" id="KW-0812">Transmembrane</keyword>